<organism evidence="1 2">
    <name type="scientific">Parelaphostrongylus tenuis</name>
    <name type="common">Meningeal worm</name>
    <dbReference type="NCBI Taxonomy" id="148309"/>
    <lineage>
        <taxon>Eukaryota</taxon>
        <taxon>Metazoa</taxon>
        <taxon>Ecdysozoa</taxon>
        <taxon>Nematoda</taxon>
        <taxon>Chromadorea</taxon>
        <taxon>Rhabditida</taxon>
        <taxon>Rhabditina</taxon>
        <taxon>Rhabditomorpha</taxon>
        <taxon>Strongyloidea</taxon>
        <taxon>Metastrongylidae</taxon>
        <taxon>Parelaphostrongylus</taxon>
    </lineage>
</organism>
<protein>
    <submittedName>
        <fullName evidence="1">Uncharacterized protein</fullName>
    </submittedName>
</protein>
<evidence type="ECO:0000313" key="1">
    <source>
        <dbReference type="EMBL" id="KAJ1345556.1"/>
    </source>
</evidence>
<keyword evidence="2" id="KW-1185">Reference proteome</keyword>
<reference evidence="1" key="1">
    <citation type="submission" date="2021-06" db="EMBL/GenBank/DDBJ databases">
        <title>Parelaphostrongylus tenuis whole genome reference sequence.</title>
        <authorList>
            <person name="Garwood T.J."/>
            <person name="Larsen P.A."/>
            <person name="Fountain-Jones N.M."/>
            <person name="Garbe J.R."/>
            <person name="Macchietto M.G."/>
            <person name="Kania S.A."/>
            <person name="Gerhold R.W."/>
            <person name="Richards J.E."/>
            <person name="Wolf T.M."/>
        </authorList>
    </citation>
    <scope>NUCLEOTIDE SEQUENCE</scope>
    <source>
        <strain evidence="1">MNPRO001-30</strain>
        <tissue evidence="1">Meninges</tissue>
    </source>
</reference>
<accession>A0AAD5MD70</accession>
<dbReference type="Proteomes" id="UP001196413">
    <property type="component" value="Unassembled WGS sequence"/>
</dbReference>
<dbReference type="Gene3D" id="3.30.420.10">
    <property type="entry name" value="Ribonuclease H-like superfamily/Ribonuclease H"/>
    <property type="match status" value="1"/>
</dbReference>
<name>A0AAD5MD70_PARTN</name>
<dbReference type="EMBL" id="JAHQIW010000017">
    <property type="protein sequence ID" value="KAJ1345556.1"/>
    <property type="molecule type" value="Genomic_DNA"/>
</dbReference>
<gene>
    <name evidence="1" type="ORF">KIN20_000119</name>
</gene>
<dbReference type="AlphaFoldDB" id="A0AAD5MD70"/>
<proteinExistence type="predicted"/>
<dbReference type="GO" id="GO:0003676">
    <property type="term" value="F:nucleic acid binding"/>
    <property type="evidence" value="ECO:0007669"/>
    <property type="project" value="InterPro"/>
</dbReference>
<sequence length="94" mass="10684">MAMMNLGSCSEKFFNWRQLSNEHQQKSAIEIPRPQSFPNSVMVWVEISATGNVPLVSISKYVGMSAVSYQEQVLRHTGALEYSTLQLRRILLHS</sequence>
<comment type="caution">
    <text evidence="1">The sequence shown here is derived from an EMBL/GenBank/DDBJ whole genome shotgun (WGS) entry which is preliminary data.</text>
</comment>
<evidence type="ECO:0000313" key="2">
    <source>
        <dbReference type="Proteomes" id="UP001196413"/>
    </source>
</evidence>
<dbReference type="InterPro" id="IPR036397">
    <property type="entry name" value="RNaseH_sf"/>
</dbReference>